<feature type="domain" description="Gfo/Idh/MocA-like oxidoreductase N-terminal" evidence="3">
    <location>
        <begin position="6"/>
        <end position="122"/>
    </location>
</feature>
<name>A0A285X8S4_9FLAO</name>
<accession>A0A285X8S4</accession>
<protein>
    <submittedName>
        <fullName evidence="5">Predicted dehydrogenase</fullName>
    </submittedName>
</protein>
<dbReference type="SUPFAM" id="SSF55347">
    <property type="entry name" value="Glyceraldehyde-3-phosphate dehydrogenase-like, C-terminal domain"/>
    <property type="match status" value="1"/>
</dbReference>
<proteinExistence type="inferred from homology"/>
<keyword evidence="6" id="KW-1185">Reference proteome</keyword>
<dbReference type="Pfam" id="PF01408">
    <property type="entry name" value="GFO_IDH_MocA"/>
    <property type="match status" value="1"/>
</dbReference>
<dbReference type="GO" id="GO:0000166">
    <property type="term" value="F:nucleotide binding"/>
    <property type="evidence" value="ECO:0007669"/>
    <property type="project" value="InterPro"/>
</dbReference>
<dbReference type="Gene3D" id="3.40.50.720">
    <property type="entry name" value="NAD(P)-binding Rossmann-like Domain"/>
    <property type="match status" value="1"/>
</dbReference>
<comment type="similarity">
    <text evidence="1">Belongs to the Gfo/Idh/MocA family.</text>
</comment>
<evidence type="ECO:0000259" key="3">
    <source>
        <dbReference type="Pfam" id="PF01408"/>
    </source>
</evidence>
<evidence type="ECO:0000256" key="1">
    <source>
        <dbReference type="ARBA" id="ARBA00010928"/>
    </source>
</evidence>
<feature type="domain" description="GFO/IDH/MocA-like oxidoreductase" evidence="4">
    <location>
        <begin position="135"/>
        <end position="235"/>
    </location>
</feature>
<dbReference type="PANTHER" id="PTHR22604:SF105">
    <property type="entry name" value="TRANS-1,2-DIHYDROBENZENE-1,2-DIOL DEHYDROGENASE"/>
    <property type="match status" value="1"/>
</dbReference>
<dbReference type="Gene3D" id="3.30.360.10">
    <property type="entry name" value="Dihydrodipicolinate Reductase, domain 2"/>
    <property type="match status" value="1"/>
</dbReference>
<dbReference type="AlphaFoldDB" id="A0A285X8S4"/>
<dbReference type="InterPro" id="IPR050984">
    <property type="entry name" value="Gfo/Idh/MocA_domain"/>
</dbReference>
<evidence type="ECO:0000313" key="5">
    <source>
        <dbReference type="EMBL" id="SOC81194.1"/>
    </source>
</evidence>
<keyword evidence="2" id="KW-0560">Oxidoreductase</keyword>
<evidence type="ECO:0000313" key="6">
    <source>
        <dbReference type="Proteomes" id="UP000219193"/>
    </source>
</evidence>
<dbReference type="Pfam" id="PF22725">
    <property type="entry name" value="GFO_IDH_MocA_C3"/>
    <property type="match status" value="1"/>
</dbReference>
<dbReference type="InterPro" id="IPR000683">
    <property type="entry name" value="Gfo/Idh/MocA-like_OxRdtase_N"/>
</dbReference>
<dbReference type="GO" id="GO:0016491">
    <property type="term" value="F:oxidoreductase activity"/>
    <property type="evidence" value="ECO:0007669"/>
    <property type="project" value="UniProtKB-KW"/>
</dbReference>
<gene>
    <name evidence="5" type="ORF">SAMN06296241_2767</name>
</gene>
<dbReference type="SUPFAM" id="SSF51735">
    <property type="entry name" value="NAD(P)-binding Rossmann-fold domains"/>
    <property type="match status" value="1"/>
</dbReference>
<dbReference type="PANTHER" id="PTHR22604">
    <property type="entry name" value="OXIDOREDUCTASES"/>
    <property type="match status" value="1"/>
</dbReference>
<reference evidence="6" key="1">
    <citation type="submission" date="2017-09" db="EMBL/GenBank/DDBJ databases">
        <authorList>
            <person name="Varghese N."/>
            <person name="Submissions S."/>
        </authorList>
    </citation>
    <scope>NUCLEOTIDE SEQUENCE [LARGE SCALE GENOMIC DNA]</scope>
    <source>
        <strain evidence="6">CGMCC 1.12641</strain>
    </source>
</reference>
<dbReference type="OrthoDB" id="9815825at2"/>
<dbReference type="InterPro" id="IPR036291">
    <property type="entry name" value="NAD(P)-bd_dom_sf"/>
</dbReference>
<dbReference type="Proteomes" id="UP000219193">
    <property type="component" value="Unassembled WGS sequence"/>
</dbReference>
<sequence>MKREKIKWGIIGPGKIARKFAISLKFVEDAELYAIASRNPERAAAFAEEMGTIKSYSSYETMLEDPAIDIIYVATPHSFHHPHTLLCLNAGKPVLCEKPFALNRQEVEEMILTSHKRNVFLMEAMWTIFLPHIGYVKEIIDSGKFGKVKTLKADFGFDTPFDAEGRLFLKSLGGGSLMDIGIYPVFLALHLLGTPKKIKATAKLGKTGIDEHCDIIFKYSGDTTALLHSSIIEKTPTLAVIELEAASIKISPNWYEPTAVSITSKKGTETKVFEAASFGYEFEARHVQEMLRQNKTESEIMSFDKSLELISILDKIRKQIGLEF</sequence>
<organism evidence="5 6">
    <name type="scientific">Salinimicrobium sediminis</name>
    <dbReference type="NCBI Taxonomy" id="1343891"/>
    <lineage>
        <taxon>Bacteria</taxon>
        <taxon>Pseudomonadati</taxon>
        <taxon>Bacteroidota</taxon>
        <taxon>Flavobacteriia</taxon>
        <taxon>Flavobacteriales</taxon>
        <taxon>Flavobacteriaceae</taxon>
        <taxon>Salinimicrobium</taxon>
    </lineage>
</organism>
<evidence type="ECO:0000259" key="4">
    <source>
        <dbReference type="Pfam" id="PF22725"/>
    </source>
</evidence>
<evidence type="ECO:0000256" key="2">
    <source>
        <dbReference type="ARBA" id="ARBA00023002"/>
    </source>
</evidence>
<dbReference type="InterPro" id="IPR055170">
    <property type="entry name" value="GFO_IDH_MocA-like_dom"/>
</dbReference>
<dbReference type="RefSeq" id="WP_097056965.1">
    <property type="nucleotide sequence ID" value="NZ_OCMF01000004.1"/>
</dbReference>
<dbReference type="EMBL" id="OCMF01000004">
    <property type="protein sequence ID" value="SOC81194.1"/>
    <property type="molecule type" value="Genomic_DNA"/>
</dbReference>